<name>A0ABN7UIG1_GIGMA</name>
<dbReference type="EMBL" id="CAJVQB010003330">
    <property type="protein sequence ID" value="CAG8605001.1"/>
    <property type="molecule type" value="Genomic_DNA"/>
</dbReference>
<gene>
    <name evidence="2" type="ORF">GMARGA_LOCUS7071</name>
</gene>
<dbReference type="Proteomes" id="UP000789901">
    <property type="component" value="Unassembled WGS sequence"/>
</dbReference>
<sequence>MSHQALGNHIKKHLDDSDEDLFLPNQAVYTNVVEITNRVLNDQNKFEEQNLARIDTNYIKYNLNNNLEFFDYSDIQSNISDESTEERDIGLFDQSDHSDSQSNTLDGLDGQSDLSDITNVDINEYAEYDDLYTGKPRDLEDINQKFPSEEYTEFMHIVTQFRVQDLLANAFIRFFNKYSNCDDHPLPSTSQGGQAFIKDLNLLYFGWRKEIIFNYEGLEYMFEFRTVLNGIHQLLINKSITEEFIFEYKTSFNNLQNADNLWINGFKQLKHCIYDYFLSIENWTSYDIKHENILIKVFDFAYLDNDNRVIIRAVSNYYNQVAFSDVCIKIDELEQNDYLTDNGMCYAKKLELALVHWYDFAYPSNIKNHYFYKCAVLKFVEHYNLIPITSIANTIHIIPKFNKPGIFFINRYIDY</sequence>
<accession>A0ABN7UIG1</accession>
<feature type="region of interest" description="Disordered" evidence="1">
    <location>
        <begin position="93"/>
        <end position="112"/>
    </location>
</feature>
<proteinExistence type="predicted"/>
<reference evidence="2 3" key="1">
    <citation type="submission" date="2021-06" db="EMBL/GenBank/DDBJ databases">
        <authorList>
            <person name="Kallberg Y."/>
            <person name="Tangrot J."/>
            <person name="Rosling A."/>
        </authorList>
    </citation>
    <scope>NUCLEOTIDE SEQUENCE [LARGE SCALE GENOMIC DNA]</scope>
    <source>
        <strain evidence="2 3">120-4 pot B 10/14</strain>
    </source>
</reference>
<protein>
    <submittedName>
        <fullName evidence="2">33176_t:CDS:1</fullName>
    </submittedName>
</protein>
<evidence type="ECO:0000313" key="2">
    <source>
        <dbReference type="EMBL" id="CAG8605001.1"/>
    </source>
</evidence>
<comment type="caution">
    <text evidence="2">The sequence shown here is derived from an EMBL/GenBank/DDBJ whole genome shotgun (WGS) entry which is preliminary data.</text>
</comment>
<evidence type="ECO:0000256" key="1">
    <source>
        <dbReference type="SAM" id="MobiDB-lite"/>
    </source>
</evidence>
<organism evidence="2 3">
    <name type="scientific">Gigaspora margarita</name>
    <dbReference type="NCBI Taxonomy" id="4874"/>
    <lineage>
        <taxon>Eukaryota</taxon>
        <taxon>Fungi</taxon>
        <taxon>Fungi incertae sedis</taxon>
        <taxon>Mucoromycota</taxon>
        <taxon>Glomeromycotina</taxon>
        <taxon>Glomeromycetes</taxon>
        <taxon>Diversisporales</taxon>
        <taxon>Gigasporaceae</taxon>
        <taxon>Gigaspora</taxon>
    </lineage>
</organism>
<evidence type="ECO:0000313" key="3">
    <source>
        <dbReference type="Proteomes" id="UP000789901"/>
    </source>
</evidence>
<keyword evidence="3" id="KW-1185">Reference proteome</keyword>